<comment type="caution">
    <text evidence="3">The sequence shown here is derived from an EMBL/GenBank/DDBJ whole genome shotgun (WGS) entry which is preliminary data.</text>
</comment>
<name>A0A397NNS9_9SPHN</name>
<keyword evidence="3" id="KW-0223">Dioxygenase</keyword>
<dbReference type="OrthoDB" id="9793521at2"/>
<dbReference type="SUPFAM" id="SSF51182">
    <property type="entry name" value="RmlC-like cupins"/>
    <property type="match status" value="1"/>
</dbReference>
<feature type="domain" description="Cupin type-2" evidence="2">
    <location>
        <begin position="58"/>
        <end position="125"/>
    </location>
</feature>
<dbReference type="InterPro" id="IPR013096">
    <property type="entry name" value="Cupin_2"/>
</dbReference>
<evidence type="ECO:0000259" key="2">
    <source>
        <dbReference type="Pfam" id="PF07883"/>
    </source>
</evidence>
<dbReference type="InterPro" id="IPR014710">
    <property type="entry name" value="RmlC-like_jellyroll"/>
</dbReference>
<evidence type="ECO:0000256" key="1">
    <source>
        <dbReference type="SAM" id="SignalP"/>
    </source>
</evidence>
<proteinExistence type="predicted"/>
<protein>
    <submittedName>
        <fullName evidence="3">Quercetin dioxygenase-like cupin family protein</fullName>
    </submittedName>
</protein>
<dbReference type="InterPro" id="IPR011051">
    <property type="entry name" value="RmlC_Cupin_sf"/>
</dbReference>
<dbReference type="AlphaFoldDB" id="A0A397NNS9"/>
<accession>A0A397NNS9</accession>
<keyword evidence="4" id="KW-1185">Reference proteome</keyword>
<evidence type="ECO:0000313" key="4">
    <source>
        <dbReference type="Proteomes" id="UP000266568"/>
    </source>
</evidence>
<dbReference type="RefSeq" id="WP_119037240.1">
    <property type="nucleotide sequence ID" value="NZ_QXDC01000004.1"/>
</dbReference>
<dbReference type="EMBL" id="QXDC01000004">
    <property type="protein sequence ID" value="RIA37269.1"/>
    <property type="molecule type" value="Genomic_DNA"/>
</dbReference>
<dbReference type="PANTHER" id="PTHR38599">
    <property type="entry name" value="CUPIN DOMAIN PROTEIN (AFU_ORTHOLOGUE AFUA_3G13620)"/>
    <property type="match status" value="1"/>
</dbReference>
<gene>
    <name evidence="3" type="ORF">DFR49_3147</name>
</gene>
<feature type="signal peptide" evidence="1">
    <location>
        <begin position="1"/>
        <end position="23"/>
    </location>
</feature>
<organism evidence="3 4">
    <name type="scientific">Hephaestia caeni</name>
    <dbReference type="NCBI Taxonomy" id="645617"/>
    <lineage>
        <taxon>Bacteria</taxon>
        <taxon>Pseudomonadati</taxon>
        <taxon>Pseudomonadota</taxon>
        <taxon>Alphaproteobacteria</taxon>
        <taxon>Sphingomonadales</taxon>
        <taxon>Sphingomonadaceae</taxon>
        <taxon>Hephaestia</taxon>
    </lineage>
</organism>
<reference evidence="3 4" key="1">
    <citation type="submission" date="2018-08" db="EMBL/GenBank/DDBJ databases">
        <title>Genomic Encyclopedia of Type Strains, Phase IV (KMG-IV): sequencing the most valuable type-strain genomes for metagenomic binning, comparative biology and taxonomic classification.</title>
        <authorList>
            <person name="Goeker M."/>
        </authorList>
    </citation>
    <scope>NUCLEOTIDE SEQUENCE [LARGE SCALE GENOMIC DNA]</scope>
    <source>
        <strain evidence="3 4">DSM 25527</strain>
    </source>
</reference>
<dbReference type="PANTHER" id="PTHR38599:SF1">
    <property type="entry name" value="CUPIN DOMAIN PROTEIN (AFU_ORTHOLOGUE AFUA_3G13620)"/>
    <property type="match status" value="1"/>
</dbReference>
<keyword evidence="3" id="KW-0560">Oxidoreductase</keyword>
<dbReference type="Proteomes" id="UP000266568">
    <property type="component" value="Unassembled WGS sequence"/>
</dbReference>
<evidence type="ECO:0000313" key="3">
    <source>
        <dbReference type="EMBL" id="RIA37269.1"/>
    </source>
</evidence>
<dbReference type="Gene3D" id="2.60.120.10">
    <property type="entry name" value="Jelly Rolls"/>
    <property type="match status" value="1"/>
</dbReference>
<keyword evidence="1" id="KW-0732">Signal</keyword>
<dbReference type="Pfam" id="PF07883">
    <property type="entry name" value="Cupin_2"/>
    <property type="match status" value="1"/>
</dbReference>
<sequence length="143" mass="15182">MTTISSIPRIMVAAMGALCILQAAPAASQVKHGVIPHAPLLKTLLPGTANVEVAVYETEYAPGAINPRHLHPAAVTFYVVSGTGVWQEEGKPAVTLRAGDSLYVPAGTIHSHWNPSATKPLRFLEFIVAEKGKGRSIPDPIKK</sequence>
<dbReference type="GO" id="GO:0051213">
    <property type="term" value="F:dioxygenase activity"/>
    <property type="evidence" value="ECO:0007669"/>
    <property type="project" value="UniProtKB-KW"/>
</dbReference>
<feature type="chain" id="PRO_5017267695" evidence="1">
    <location>
        <begin position="24"/>
        <end position="143"/>
    </location>
</feature>